<dbReference type="InterPro" id="IPR052035">
    <property type="entry name" value="ZnF_BED_domain_contain"/>
</dbReference>
<evidence type="ECO:0000256" key="2">
    <source>
        <dbReference type="ARBA" id="ARBA00022723"/>
    </source>
</evidence>
<evidence type="ECO:0000313" key="9">
    <source>
        <dbReference type="Proteomes" id="UP000247702"/>
    </source>
</evidence>
<feature type="domain" description="HAT C-terminal dimerisation" evidence="7">
    <location>
        <begin position="391"/>
        <end position="465"/>
    </location>
</feature>
<sequence>MFNFRNSNIQNFQQKPTPASTSRDVGQFHISDAELSHDSYENTNDICLDTSFGSQRRPFEPKTKSDNGKMQGGRPKAEIWNYFQSGRLGSTGHYRAKCCYCSNEWAKGEPIKLETHLGFEYAKLDSMQTNITGLFKNDEPLPVAEQNSLDSTTGDFLADQVSSIVEKTGVEKCAAHAINLIAADFSKNSIVASFISELNKVIEFFNRSHAANKELEEGLRNMKISGGGLQTYVKSRWGFLFNSIDSILRARPVFDWIIREKPEIITSIQVKNQLKNNEFFSMGQTVARIMEPIKDCILKLEARTATLAGCYIQMLKSADRLPSSNTLRSAIIGIYNHRYQEFDHEAYLLSYYLHPSYRVCRGKYGQALGYGENMSHHLLTQLRQFKRNDHPFKLDYDPKSETPLSWWLTFEEAEDMPLVSLAIKMFSITPSEAGCERNFSVLKWYYDDRGTRLDLKRIESMSMMRSFWMTNIKKEMAYYVKTLTADDLRDCTRISTVIDENDEYEFDDDDTPENPESPDCALESTFV</sequence>
<keyword evidence="3" id="KW-0863">Zinc-finger</keyword>
<keyword evidence="4" id="KW-0862">Zinc</keyword>
<accession>A0A2Z6RPB4</accession>
<feature type="compositionally biased region" description="Basic and acidic residues" evidence="6">
    <location>
        <begin position="57"/>
        <end position="67"/>
    </location>
</feature>
<evidence type="ECO:0000256" key="3">
    <source>
        <dbReference type="ARBA" id="ARBA00022771"/>
    </source>
</evidence>
<keyword evidence="9" id="KW-1185">Reference proteome</keyword>
<comment type="subcellular location">
    <subcellularLocation>
        <location evidence="1">Nucleus</location>
    </subcellularLocation>
</comment>
<evidence type="ECO:0000313" key="8">
    <source>
        <dbReference type="EMBL" id="GBB94096.1"/>
    </source>
</evidence>
<comment type="caution">
    <text evidence="8">The sequence shown here is derived from an EMBL/GenBank/DDBJ whole genome shotgun (WGS) entry which is preliminary data.</text>
</comment>
<evidence type="ECO:0000256" key="1">
    <source>
        <dbReference type="ARBA" id="ARBA00004123"/>
    </source>
</evidence>
<proteinExistence type="predicted"/>
<feature type="compositionally biased region" description="Acidic residues" evidence="6">
    <location>
        <begin position="504"/>
        <end position="513"/>
    </location>
</feature>
<dbReference type="GO" id="GO:0005634">
    <property type="term" value="C:nucleus"/>
    <property type="evidence" value="ECO:0007669"/>
    <property type="project" value="UniProtKB-SubCell"/>
</dbReference>
<dbReference type="STRING" id="94130.A0A2Z6RPB4"/>
<dbReference type="GO" id="GO:0046983">
    <property type="term" value="F:protein dimerization activity"/>
    <property type="evidence" value="ECO:0007669"/>
    <property type="project" value="InterPro"/>
</dbReference>
<dbReference type="Pfam" id="PF05699">
    <property type="entry name" value="Dimer_Tnp_hAT"/>
    <property type="match status" value="1"/>
</dbReference>
<evidence type="ECO:0000259" key="7">
    <source>
        <dbReference type="Pfam" id="PF05699"/>
    </source>
</evidence>
<protein>
    <recommendedName>
        <fullName evidence="7">HAT C-terminal dimerisation domain-containing protein</fullName>
    </recommendedName>
</protein>
<dbReference type="PANTHER" id="PTHR46481">
    <property type="entry name" value="ZINC FINGER BED DOMAIN-CONTAINING PROTEIN 4"/>
    <property type="match status" value="1"/>
</dbReference>
<dbReference type="Proteomes" id="UP000247702">
    <property type="component" value="Unassembled WGS sequence"/>
</dbReference>
<dbReference type="AlphaFoldDB" id="A0A2Z6RPB4"/>
<reference evidence="8 9" key="1">
    <citation type="submission" date="2017-11" db="EMBL/GenBank/DDBJ databases">
        <title>The genome of Rhizophagus clarus HR1 reveals common genetic basis of auxotrophy among arbuscular mycorrhizal fungi.</title>
        <authorList>
            <person name="Kobayashi Y."/>
        </authorList>
    </citation>
    <scope>NUCLEOTIDE SEQUENCE [LARGE SCALE GENOMIC DNA]</scope>
    <source>
        <strain evidence="8 9">HR1</strain>
    </source>
</reference>
<evidence type="ECO:0000256" key="4">
    <source>
        <dbReference type="ARBA" id="ARBA00022833"/>
    </source>
</evidence>
<dbReference type="InterPro" id="IPR008906">
    <property type="entry name" value="HATC_C_dom"/>
</dbReference>
<dbReference type="PANTHER" id="PTHR46481:SF10">
    <property type="entry name" value="ZINC FINGER BED DOMAIN-CONTAINING PROTEIN 39"/>
    <property type="match status" value="1"/>
</dbReference>
<feature type="region of interest" description="Disordered" evidence="6">
    <location>
        <begin position="51"/>
        <end position="73"/>
    </location>
</feature>
<gene>
    <name evidence="8" type="ORF">RclHR1_02290022</name>
</gene>
<feature type="region of interest" description="Disordered" evidence="6">
    <location>
        <begin position="1"/>
        <end position="24"/>
    </location>
</feature>
<dbReference type="EMBL" id="BEXD01001435">
    <property type="protein sequence ID" value="GBB94096.1"/>
    <property type="molecule type" value="Genomic_DNA"/>
</dbReference>
<dbReference type="GO" id="GO:0008270">
    <property type="term" value="F:zinc ion binding"/>
    <property type="evidence" value="ECO:0007669"/>
    <property type="project" value="UniProtKB-KW"/>
</dbReference>
<keyword evidence="5" id="KW-0539">Nucleus</keyword>
<feature type="region of interest" description="Disordered" evidence="6">
    <location>
        <begin position="504"/>
        <end position="527"/>
    </location>
</feature>
<evidence type="ECO:0000256" key="6">
    <source>
        <dbReference type="SAM" id="MobiDB-lite"/>
    </source>
</evidence>
<dbReference type="SUPFAM" id="SSF53098">
    <property type="entry name" value="Ribonuclease H-like"/>
    <property type="match status" value="1"/>
</dbReference>
<dbReference type="InterPro" id="IPR012337">
    <property type="entry name" value="RNaseH-like_sf"/>
</dbReference>
<evidence type="ECO:0000256" key="5">
    <source>
        <dbReference type="ARBA" id="ARBA00023242"/>
    </source>
</evidence>
<organism evidence="8 9">
    <name type="scientific">Rhizophagus clarus</name>
    <dbReference type="NCBI Taxonomy" id="94130"/>
    <lineage>
        <taxon>Eukaryota</taxon>
        <taxon>Fungi</taxon>
        <taxon>Fungi incertae sedis</taxon>
        <taxon>Mucoromycota</taxon>
        <taxon>Glomeromycotina</taxon>
        <taxon>Glomeromycetes</taxon>
        <taxon>Glomerales</taxon>
        <taxon>Glomeraceae</taxon>
        <taxon>Rhizophagus</taxon>
    </lineage>
</organism>
<name>A0A2Z6RPB4_9GLOM</name>
<keyword evidence="2" id="KW-0479">Metal-binding</keyword>